<organism evidence="2 3">
    <name type="scientific">Trachipleistophora hominis</name>
    <name type="common">Microsporidian parasite</name>
    <dbReference type="NCBI Taxonomy" id="72359"/>
    <lineage>
        <taxon>Eukaryota</taxon>
        <taxon>Fungi</taxon>
        <taxon>Fungi incertae sedis</taxon>
        <taxon>Microsporidia</taxon>
        <taxon>Pleistophoridae</taxon>
        <taxon>Trachipleistophora</taxon>
    </lineage>
</organism>
<gene>
    <name evidence="2" type="ORF">THOM_1493</name>
</gene>
<evidence type="ECO:0000313" key="2">
    <source>
        <dbReference type="EMBL" id="ELQ75560.1"/>
    </source>
</evidence>
<accession>L7JW60</accession>
<protein>
    <submittedName>
        <fullName evidence="2">Uncharacterized protein</fullName>
    </submittedName>
</protein>
<sequence>MRIPPFNKQPFYSTSKDKQTKEYVRDTTIRDLLAMLKVLIF</sequence>
<evidence type="ECO:0000256" key="1">
    <source>
        <dbReference type="SAM" id="MobiDB-lite"/>
    </source>
</evidence>
<keyword evidence="3" id="KW-1185">Reference proteome</keyword>
<proteinExistence type="predicted"/>
<dbReference type="EMBL" id="JH993943">
    <property type="protein sequence ID" value="ELQ75560.1"/>
    <property type="molecule type" value="Genomic_DNA"/>
</dbReference>
<dbReference type="AlphaFoldDB" id="L7JW60"/>
<evidence type="ECO:0000313" key="3">
    <source>
        <dbReference type="Proteomes" id="UP000011185"/>
    </source>
</evidence>
<dbReference type="InParanoid" id="L7JW60"/>
<feature type="region of interest" description="Disordered" evidence="1">
    <location>
        <begin position="1"/>
        <end position="20"/>
    </location>
</feature>
<reference evidence="2 3" key="1">
    <citation type="journal article" date="2012" name="PLoS Pathog.">
        <title>The genome of the obligate intracellular parasite Trachipleistophora hominis: new insights into microsporidian genome dynamics and reductive evolution.</title>
        <authorList>
            <person name="Heinz E."/>
            <person name="Williams T.A."/>
            <person name="Nakjang S."/>
            <person name="Noel C.J."/>
            <person name="Swan D.C."/>
            <person name="Goldberg A.V."/>
            <person name="Harris S.R."/>
            <person name="Weinmaier T."/>
            <person name="Markert S."/>
            <person name="Becher D."/>
            <person name="Bernhardt J."/>
            <person name="Dagan T."/>
            <person name="Hacker C."/>
            <person name="Lucocq J.M."/>
            <person name="Schweder T."/>
            <person name="Rattei T."/>
            <person name="Hall N."/>
            <person name="Hirt R.P."/>
            <person name="Embley T.M."/>
        </authorList>
    </citation>
    <scope>NUCLEOTIDE SEQUENCE [LARGE SCALE GENOMIC DNA]</scope>
</reference>
<dbReference type="VEuPathDB" id="MicrosporidiaDB:THOM_1493"/>
<dbReference type="Proteomes" id="UP000011185">
    <property type="component" value="Unassembled WGS sequence"/>
</dbReference>
<dbReference type="HOGENOM" id="CLU_3279804_0_0_1"/>
<name>L7JW60_TRAHO</name>